<dbReference type="InterPro" id="IPR050187">
    <property type="entry name" value="Lipid_Phosphate_FormReg"/>
</dbReference>
<dbReference type="PROSITE" id="PS50146">
    <property type="entry name" value="DAGK"/>
    <property type="match status" value="1"/>
</dbReference>
<dbReference type="EMBL" id="PDNV01000003">
    <property type="protein sequence ID" value="PLC54845.1"/>
    <property type="molecule type" value="Genomic_DNA"/>
</dbReference>
<dbReference type="InterPro" id="IPR016064">
    <property type="entry name" value="NAD/diacylglycerol_kinase_sf"/>
</dbReference>
<gene>
    <name evidence="2" type="ORF">CR155_05125</name>
</gene>
<dbReference type="GO" id="GO:0016301">
    <property type="term" value="F:kinase activity"/>
    <property type="evidence" value="ECO:0007669"/>
    <property type="project" value="UniProtKB-KW"/>
</dbReference>
<keyword evidence="2" id="KW-0808">Transferase</keyword>
<proteinExistence type="predicted"/>
<evidence type="ECO:0000313" key="3">
    <source>
        <dbReference type="Proteomes" id="UP000234328"/>
    </source>
</evidence>
<dbReference type="Gene3D" id="3.40.50.10330">
    <property type="entry name" value="Probable inorganic polyphosphate/atp-NAD kinase, domain 1"/>
    <property type="match status" value="1"/>
</dbReference>
<organism evidence="2 3">
    <name type="scientific">Pollutimonas nitritireducens</name>
    <dbReference type="NCBI Taxonomy" id="2045209"/>
    <lineage>
        <taxon>Bacteria</taxon>
        <taxon>Pseudomonadati</taxon>
        <taxon>Pseudomonadota</taxon>
        <taxon>Betaproteobacteria</taxon>
        <taxon>Burkholderiales</taxon>
        <taxon>Alcaligenaceae</taxon>
        <taxon>Pollutimonas</taxon>
    </lineage>
</organism>
<comment type="caution">
    <text evidence="2">The sequence shown here is derived from an EMBL/GenBank/DDBJ whole genome shotgun (WGS) entry which is preliminary data.</text>
</comment>
<dbReference type="SUPFAM" id="SSF111331">
    <property type="entry name" value="NAD kinase/diacylglycerol kinase-like"/>
    <property type="match status" value="1"/>
</dbReference>
<reference evidence="2 3" key="1">
    <citation type="submission" date="2017-10" db="EMBL/GenBank/DDBJ databases">
        <title>Two draft genome sequences of Pusillimonas sp. strains isolated from a nitrate- and radionuclide-contaminated groundwater in Russia.</title>
        <authorList>
            <person name="Grouzdev D.S."/>
            <person name="Tourova T.P."/>
            <person name="Goeva M.A."/>
            <person name="Babich T.L."/>
            <person name="Sokolova D.S."/>
            <person name="Abdullin R."/>
            <person name="Poltaraus A.B."/>
            <person name="Toshchakov S.V."/>
            <person name="Nazina T.N."/>
        </authorList>
    </citation>
    <scope>NUCLEOTIDE SEQUENCE [LARGE SCALE GENOMIC DNA]</scope>
    <source>
        <strain evidence="2 3">JR1/69-2-13</strain>
    </source>
</reference>
<evidence type="ECO:0000313" key="2">
    <source>
        <dbReference type="EMBL" id="PLC54845.1"/>
    </source>
</evidence>
<dbReference type="Pfam" id="PF00781">
    <property type="entry name" value="DAGK_cat"/>
    <property type="match status" value="1"/>
</dbReference>
<evidence type="ECO:0000259" key="1">
    <source>
        <dbReference type="PROSITE" id="PS50146"/>
    </source>
</evidence>
<dbReference type="InterPro" id="IPR001206">
    <property type="entry name" value="Diacylglycerol_kinase_cat_dom"/>
</dbReference>
<accession>A0A2N4UIP7</accession>
<feature type="domain" description="DAGKc" evidence="1">
    <location>
        <begin position="7"/>
        <end position="140"/>
    </location>
</feature>
<protein>
    <submittedName>
        <fullName evidence="2">Diacylglycerol kinase</fullName>
    </submittedName>
</protein>
<dbReference type="RefSeq" id="WP_102068922.1">
    <property type="nucleotide sequence ID" value="NZ_PDNV01000003.1"/>
</dbReference>
<sequence>MLDHLSISDAPLYFIVNSASGRQASSATEQAIDSAMRSAGRDYRIFVVENTNGLKAIVRQAVDAAKENSGVAVAVGGDGTINAVATAALASRCLFGAVPQGTFNYFGRTHGIPEDIESALSDLLHGQPVAVQVGLVNDRIFLVNASVGLYPELLEDREVFKQRYGRSRLVAVWSALVTALGDHRYLDMTLDQDGKRIYLRTTTLFIGNNRLQLEQVGIEQAESLKHGQLAAIAVNPVGTMPLLWLAARGALGKLGNAEHVTGFSFHTLTVVPRGLFRSKSVARRAERPVTVEHSRRRRIKVAVDGEIIWLQSPLEFRVAPEPLMLVKRAQEVESDGSHRMQGVAA</sequence>
<dbReference type="Gene3D" id="2.60.200.40">
    <property type="match status" value="1"/>
</dbReference>
<dbReference type="PANTHER" id="PTHR12358:SF54">
    <property type="entry name" value="SPHINGOSINE KINASE RELATED PROTEIN"/>
    <property type="match status" value="1"/>
</dbReference>
<name>A0A2N4UIP7_9BURK</name>
<dbReference type="Proteomes" id="UP000234328">
    <property type="component" value="Unassembled WGS sequence"/>
</dbReference>
<dbReference type="InterPro" id="IPR017438">
    <property type="entry name" value="ATP-NAD_kinase_N"/>
</dbReference>
<dbReference type="PANTHER" id="PTHR12358">
    <property type="entry name" value="SPHINGOSINE KINASE"/>
    <property type="match status" value="1"/>
</dbReference>
<keyword evidence="2" id="KW-0418">Kinase</keyword>
<dbReference type="AlphaFoldDB" id="A0A2N4UIP7"/>
<dbReference type="OrthoDB" id="142078at2"/>
<keyword evidence="3" id="KW-1185">Reference proteome</keyword>